<proteinExistence type="inferred from homology"/>
<dbReference type="EMBL" id="LMWU01000082">
    <property type="protein sequence ID" value="KUN54917.1"/>
    <property type="molecule type" value="Genomic_DNA"/>
</dbReference>
<dbReference type="Pfam" id="PF00106">
    <property type="entry name" value="adh_short"/>
    <property type="match status" value="1"/>
</dbReference>
<dbReference type="GO" id="GO:0047560">
    <property type="term" value="F:3-dehydrosphinganine reductase activity"/>
    <property type="evidence" value="ECO:0007669"/>
    <property type="project" value="TreeGrafter"/>
</dbReference>
<dbReference type="PANTHER" id="PTHR43550">
    <property type="entry name" value="3-KETODIHYDROSPHINGOSINE REDUCTASE"/>
    <property type="match status" value="1"/>
</dbReference>
<name>A0A101RK69_9ACTN</name>
<dbReference type="PROSITE" id="PS00061">
    <property type="entry name" value="ADH_SHORT"/>
    <property type="match status" value="1"/>
</dbReference>
<dbReference type="Proteomes" id="UP000053669">
    <property type="component" value="Unassembled WGS sequence"/>
</dbReference>
<accession>A0A101RK69</accession>
<organism evidence="2 3">
    <name type="scientific">Streptomyces canus</name>
    <dbReference type="NCBI Taxonomy" id="58343"/>
    <lineage>
        <taxon>Bacteria</taxon>
        <taxon>Bacillati</taxon>
        <taxon>Actinomycetota</taxon>
        <taxon>Actinomycetes</taxon>
        <taxon>Kitasatosporales</taxon>
        <taxon>Streptomycetaceae</taxon>
        <taxon>Streptomyces</taxon>
        <taxon>Streptomyces aurantiacus group</taxon>
    </lineage>
</organism>
<dbReference type="PRINTS" id="PR00081">
    <property type="entry name" value="GDHRDH"/>
</dbReference>
<comment type="similarity">
    <text evidence="1">Belongs to the short-chain dehydrogenases/reductases (SDR) family.</text>
</comment>
<dbReference type="InterPro" id="IPR020904">
    <property type="entry name" value="Sc_DH/Rdtase_CS"/>
</dbReference>
<reference evidence="2 3" key="1">
    <citation type="submission" date="2015-10" db="EMBL/GenBank/DDBJ databases">
        <title>Draft genome sequence of Streptomyces canus DSM 40017, type strain for the species Streptomyces canus.</title>
        <authorList>
            <person name="Ruckert C."/>
            <person name="Winkler A."/>
            <person name="Kalinowski J."/>
            <person name="Kampfer P."/>
            <person name="Glaeser S."/>
        </authorList>
    </citation>
    <scope>NUCLEOTIDE SEQUENCE [LARGE SCALE GENOMIC DNA]</scope>
    <source>
        <strain evidence="2 3">DSM 40017</strain>
    </source>
</reference>
<sequence>MENKTGLDGEVAVVTGGASGLGRGIALELGARGARVVVSDIDDEGGEQTVAAITEAGGAAAYAHADVRSGEELRQVVRAAQSQFGPVTTAVVSIMAGNGGGRIWEHDLDDVRAMFDVFVFGTFSAVHTFGPALIDTARSGRAARLLLVGSEHSLGVPPHVFAASAYTTAKYATLGITDTARRDFEGTGVSVTLLAPSWVRTEKVVELVRSSPELARAIEPHAQNTRDVARAAVDGLLRGDYITATNPVMRSFVIEHARDVMTAVQMLPVAAEAGHAHDGTGDASRCPVVDQF</sequence>
<dbReference type="GO" id="GO:0006666">
    <property type="term" value="P:3-keto-sphinganine metabolic process"/>
    <property type="evidence" value="ECO:0007669"/>
    <property type="project" value="TreeGrafter"/>
</dbReference>
<evidence type="ECO:0000313" key="2">
    <source>
        <dbReference type="EMBL" id="KUN54917.1"/>
    </source>
</evidence>
<protein>
    <recommendedName>
        <fullName evidence="4">Oxidoreductase</fullName>
    </recommendedName>
</protein>
<evidence type="ECO:0000313" key="3">
    <source>
        <dbReference type="Proteomes" id="UP000053669"/>
    </source>
</evidence>
<dbReference type="CDD" id="cd05233">
    <property type="entry name" value="SDR_c"/>
    <property type="match status" value="1"/>
</dbReference>
<dbReference type="SUPFAM" id="SSF51735">
    <property type="entry name" value="NAD(P)-binding Rossmann-fold domains"/>
    <property type="match status" value="1"/>
</dbReference>
<dbReference type="STRING" id="58343.AQJ46_49675"/>
<evidence type="ECO:0008006" key="4">
    <source>
        <dbReference type="Google" id="ProtNLM"/>
    </source>
</evidence>
<dbReference type="PANTHER" id="PTHR43550:SF6">
    <property type="entry name" value="SHORT CHAIN DEHYDROGENASE_REDUCTASE FAMILY PROTEIN (AFU_ORTHOLOGUE AFUA_2G08050)"/>
    <property type="match status" value="1"/>
</dbReference>
<dbReference type="InterPro" id="IPR002347">
    <property type="entry name" value="SDR_fam"/>
</dbReference>
<dbReference type="GO" id="GO:0030148">
    <property type="term" value="P:sphingolipid biosynthetic process"/>
    <property type="evidence" value="ECO:0007669"/>
    <property type="project" value="TreeGrafter"/>
</dbReference>
<dbReference type="InterPro" id="IPR036291">
    <property type="entry name" value="NAD(P)-bd_dom_sf"/>
</dbReference>
<dbReference type="GO" id="GO:0016020">
    <property type="term" value="C:membrane"/>
    <property type="evidence" value="ECO:0007669"/>
    <property type="project" value="GOC"/>
</dbReference>
<dbReference type="AlphaFoldDB" id="A0A101RK69"/>
<dbReference type="RefSeq" id="WP_059211965.1">
    <property type="nucleotide sequence ID" value="NZ_KQ948690.1"/>
</dbReference>
<dbReference type="Gene3D" id="3.40.50.720">
    <property type="entry name" value="NAD(P)-binding Rossmann-like Domain"/>
    <property type="match status" value="1"/>
</dbReference>
<evidence type="ECO:0000256" key="1">
    <source>
        <dbReference type="ARBA" id="ARBA00006484"/>
    </source>
</evidence>
<comment type="caution">
    <text evidence="2">The sequence shown here is derived from an EMBL/GenBank/DDBJ whole genome shotgun (WGS) entry which is preliminary data.</text>
</comment>
<gene>
    <name evidence="2" type="ORF">AQJ46_49675</name>
</gene>